<dbReference type="EMBL" id="ML210170">
    <property type="protein sequence ID" value="TFK26831.1"/>
    <property type="molecule type" value="Genomic_DNA"/>
</dbReference>
<evidence type="ECO:0000313" key="2">
    <source>
        <dbReference type="Proteomes" id="UP000307440"/>
    </source>
</evidence>
<dbReference type="Proteomes" id="UP000307440">
    <property type="component" value="Unassembled WGS sequence"/>
</dbReference>
<reference evidence="1 2" key="1">
    <citation type="journal article" date="2019" name="Nat. Ecol. Evol.">
        <title>Megaphylogeny resolves global patterns of mushroom evolution.</title>
        <authorList>
            <person name="Varga T."/>
            <person name="Krizsan K."/>
            <person name="Foldi C."/>
            <person name="Dima B."/>
            <person name="Sanchez-Garcia M."/>
            <person name="Sanchez-Ramirez S."/>
            <person name="Szollosi G.J."/>
            <person name="Szarkandi J.G."/>
            <person name="Papp V."/>
            <person name="Albert L."/>
            <person name="Andreopoulos W."/>
            <person name="Angelini C."/>
            <person name="Antonin V."/>
            <person name="Barry K.W."/>
            <person name="Bougher N.L."/>
            <person name="Buchanan P."/>
            <person name="Buyck B."/>
            <person name="Bense V."/>
            <person name="Catcheside P."/>
            <person name="Chovatia M."/>
            <person name="Cooper J."/>
            <person name="Damon W."/>
            <person name="Desjardin D."/>
            <person name="Finy P."/>
            <person name="Geml J."/>
            <person name="Haridas S."/>
            <person name="Hughes K."/>
            <person name="Justo A."/>
            <person name="Karasinski D."/>
            <person name="Kautmanova I."/>
            <person name="Kiss B."/>
            <person name="Kocsube S."/>
            <person name="Kotiranta H."/>
            <person name="LaButti K.M."/>
            <person name="Lechner B.E."/>
            <person name="Liimatainen K."/>
            <person name="Lipzen A."/>
            <person name="Lukacs Z."/>
            <person name="Mihaltcheva S."/>
            <person name="Morgado L.N."/>
            <person name="Niskanen T."/>
            <person name="Noordeloos M.E."/>
            <person name="Ohm R.A."/>
            <person name="Ortiz-Santana B."/>
            <person name="Ovrebo C."/>
            <person name="Racz N."/>
            <person name="Riley R."/>
            <person name="Savchenko A."/>
            <person name="Shiryaev A."/>
            <person name="Soop K."/>
            <person name="Spirin V."/>
            <person name="Szebenyi C."/>
            <person name="Tomsovsky M."/>
            <person name="Tulloss R.E."/>
            <person name="Uehling J."/>
            <person name="Grigoriev I.V."/>
            <person name="Vagvolgyi C."/>
            <person name="Papp T."/>
            <person name="Martin F.M."/>
            <person name="Miettinen O."/>
            <person name="Hibbett D.S."/>
            <person name="Nagy L.G."/>
        </authorList>
    </citation>
    <scope>NUCLEOTIDE SEQUENCE [LARGE SCALE GENOMIC DNA]</scope>
    <source>
        <strain evidence="1 2">CBS 121175</strain>
    </source>
</reference>
<sequence length="93" mass="10740">MPGFKIRNQSKYPKLRAFVSNYSISSGSAEWFSVPPNFDDPEKCLWARPGWEVVVFEDPASGLRRGWYLSPDNGILELYFFTFEQELGIVKTK</sequence>
<protein>
    <submittedName>
        <fullName evidence="1">Uncharacterized protein</fullName>
    </submittedName>
</protein>
<proteinExistence type="predicted"/>
<evidence type="ECO:0000313" key="1">
    <source>
        <dbReference type="EMBL" id="TFK26831.1"/>
    </source>
</evidence>
<gene>
    <name evidence="1" type="ORF">FA15DRAFT_666968</name>
</gene>
<organism evidence="1 2">
    <name type="scientific">Coprinopsis marcescibilis</name>
    <name type="common">Agaric fungus</name>
    <name type="synonym">Psathyrella marcescibilis</name>
    <dbReference type="NCBI Taxonomy" id="230819"/>
    <lineage>
        <taxon>Eukaryota</taxon>
        <taxon>Fungi</taxon>
        <taxon>Dikarya</taxon>
        <taxon>Basidiomycota</taxon>
        <taxon>Agaricomycotina</taxon>
        <taxon>Agaricomycetes</taxon>
        <taxon>Agaricomycetidae</taxon>
        <taxon>Agaricales</taxon>
        <taxon>Agaricineae</taxon>
        <taxon>Psathyrellaceae</taxon>
        <taxon>Coprinopsis</taxon>
    </lineage>
</organism>
<dbReference type="OrthoDB" id="2940489at2759"/>
<accession>A0A5C3LEE3</accession>
<dbReference type="AlphaFoldDB" id="A0A5C3LEE3"/>
<keyword evidence="2" id="KW-1185">Reference proteome</keyword>
<name>A0A5C3LEE3_COPMA</name>